<dbReference type="OrthoDB" id="2414308at2759"/>
<dbReference type="GO" id="GO:0003677">
    <property type="term" value="F:DNA binding"/>
    <property type="evidence" value="ECO:0007669"/>
    <property type="project" value="InterPro"/>
</dbReference>
<protein>
    <submittedName>
        <fullName evidence="3">Zinc finger MYM-type protein 2-like</fullName>
    </submittedName>
</protein>
<dbReference type="SUPFAM" id="SSF56349">
    <property type="entry name" value="DNA breaking-rejoining enzymes"/>
    <property type="match status" value="1"/>
</dbReference>
<dbReference type="InterPro" id="IPR052787">
    <property type="entry name" value="MAVS"/>
</dbReference>
<gene>
    <name evidence="3" type="ORF">RCL2_001504200</name>
</gene>
<comment type="caution">
    <text evidence="3">The sequence shown here is derived from an EMBL/GenBank/DDBJ whole genome shotgun (WGS) entry which is preliminary data.</text>
</comment>
<feature type="region of interest" description="Disordered" evidence="2">
    <location>
        <begin position="347"/>
        <end position="377"/>
    </location>
</feature>
<sequence>MAQDISPKGNHLPSLEQLSALAKGRVPQNTVMNTEKWVKIMNKWRADVNYNYPLESQDKDTIELQVTQFLYGVTSKNGEYYSRTSLKNALSAISRYLQDVKPGYEKKGIGETKSTDGLSTDEIRHIIQHETLNPNVPFGLLKRVFFWICKLGAPRGGEHVNLLASQLADTPDGIIFKKGQQKNDQGGVDGNQFDLNIPFPPDPPGIAGPNHDIKKFLSLRPQKGKCPYLYLSVSQSANAIAQGKWYRDKQIADRTICSMFKTICVECNIDIKGRNICNHSGRKTSIFELFDLGIPENTGMAITGHHSVGGYHAYAKPNNSHKREALSGIVNRLDGLPLLPSLNTTSKRKNSINESDFSQSTSISESDSDFDVDESQEDSISNVSSFCTAKEIMEKVQSNNSLPIIYNLT</sequence>
<evidence type="ECO:0000256" key="2">
    <source>
        <dbReference type="SAM" id="MobiDB-lite"/>
    </source>
</evidence>
<dbReference type="EMBL" id="BLAL01000175">
    <property type="protein sequence ID" value="GES88078.1"/>
    <property type="molecule type" value="Genomic_DNA"/>
</dbReference>
<accession>A0A8H3LML9</accession>
<dbReference type="InterPro" id="IPR013762">
    <property type="entry name" value="Integrase-like_cat_sf"/>
</dbReference>
<feature type="compositionally biased region" description="Low complexity" evidence="2">
    <location>
        <begin position="354"/>
        <end position="365"/>
    </location>
</feature>
<dbReference type="PANTHER" id="PTHR21446:SF12">
    <property type="entry name" value="POTASSIUM CHANNEL TETRAMERIZATION DOMAIN CONTAINING 1"/>
    <property type="match status" value="1"/>
</dbReference>
<evidence type="ECO:0000313" key="3">
    <source>
        <dbReference type="EMBL" id="GES88078.1"/>
    </source>
</evidence>
<reference evidence="3" key="1">
    <citation type="submission" date="2019-10" db="EMBL/GenBank/DDBJ databases">
        <title>Conservation and host-specific expression of non-tandemly repeated heterogenous ribosome RNA gene in arbuscular mycorrhizal fungi.</title>
        <authorList>
            <person name="Maeda T."/>
            <person name="Kobayashi Y."/>
            <person name="Nakagawa T."/>
            <person name="Ezawa T."/>
            <person name="Yamaguchi K."/>
            <person name="Bino T."/>
            <person name="Nishimoto Y."/>
            <person name="Shigenobu S."/>
            <person name="Kawaguchi M."/>
        </authorList>
    </citation>
    <scope>NUCLEOTIDE SEQUENCE</scope>
    <source>
        <strain evidence="3">HR1</strain>
    </source>
</reference>
<dbReference type="GO" id="GO:0015074">
    <property type="term" value="P:DNA integration"/>
    <property type="evidence" value="ECO:0007669"/>
    <property type="project" value="InterPro"/>
</dbReference>
<dbReference type="Gene3D" id="1.10.443.10">
    <property type="entry name" value="Intergrase catalytic core"/>
    <property type="match status" value="1"/>
</dbReference>
<evidence type="ECO:0000313" key="4">
    <source>
        <dbReference type="Proteomes" id="UP000615446"/>
    </source>
</evidence>
<proteinExistence type="predicted"/>
<dbReference type="GO" id="GO:0006310">
    <property type="term" value="P:DNA recombination"/>
    <property type="evidence" value="ECO:0007669"/>
    <property type="project" value="UniProtKB-KW"/>
</dbReference>
<dbReference type="InterPro" id="IPR011010">
    <property type="entry name" value="DNA_brk_join_enz"/>
</dbReference>
<evidence type="ECO:0000256" key="1">
    <source>
        <dbReference type="ARBA" id="ARBA00023172"/>
    </source>
</evidence>
<dbReference type="PANTHER" id="PTHR21446">
    <property type="entry name" value="DUF3504 DOMAIN-CONTAINING PROTEIN"/>
    <property type="match status" value="1"/>
</dbReference>
<feature type="compositionally biased region" description="Acidic residues" evidence="2">
    <location>
        <begin position="366"/>
        <end position="377"/>
    </location>
</feature>
<name>A0A8H3LML9_9GLOM</name>
<keyword evidence="1" id="KW-0233">DNA recombination</keyword>
<dbReference type="Proteomes" id="UP000615446">
    <property type="component" value="Unassembled WGS sequence"/>
</dbReference>
<dbReference type="AlphaFoldDB" id="A0A8H3LML9"/>
<organism evidence="3 4">
    <name type="scientific">Rhizophagus clarus</name>
    <dbReference type="NCBI Taxonomy" id="94130"/>
    <lineage>
        <taxon>Eukaryota</taxon>
        <taxon>Fungi</taxon>
        <taxon>Fungi incertae sedis</taxon>
        <taxon>Mucoromycota</taxon>
        <taxon>Glomeromycotina</taxon>
        <taxon>Glomeromycetes</taxon>
        <taxon>Glomerales</taxon>
        <taxon>Glomeraceae</taxon>
        <taxon>Rhizophagus</taxon>
    </lineage>
</organism>